<accession>A0A5M7C4L4</accession>
<dbReference type="InterPro" id="IPR012338">
    <property type="entry name" value="Beta-lactam/transpept-like"/>
</dbReference>
<dbReference type="EMBL" id="VWPH01000003">
    <property type="protein sequence ID" value="KAA5836390.1"/>
    <property type="molecule type" value="Genomic_DNA"/>
</dbReference>
<organism evidence="2 3">
    <name type="scientific">Saccharopolyspora hirsuta</name>
    <dbReference type="NCBI Taxonomy" id="1837"/>
    <lineage>
        <taxon>Bacteria</taxon>
        <taxon>Bacillati</taxon>
        <taxon>Actinomycetota</taxon>
        <taxon>Actinomycetes</taxon>
        <taxon>Pseudonocardiales</taxon>
        <taxon>Pseudonocardiaceae</taxon>
        <taxon>Saccharopolyspora</taxon>
    </lineage>
</organism>
<dbReference type="SUPFAM" id="SSF56601">
    <property type="entry name" value="beta-lactamase/transpeptidase-like"/>
    <property type="match status" value="1"/>
</dbReference>
<gene>
    <name evidence="2" type="ORF">F1721_06800</name>
</gene>
<evidence type="ECO:0000313" key="3">
    <source>
        <dbReference type="Proteomes" id="UP000323946"/>
    </source>
</evidence>
<name>A0A5M7C4L4_SACHI</name>
<dbReference type="AlphaFoldDB" id="A0A5M7C4L4"/>
<keyword evidence="3" id="KW-1185">Reference proteome</keyword>
<evidence type="ECO:0000313" key="2">
    <source>
        <dbReference type="EMBL" id="KAA5836390.1"/>
    </source>
</evidence>
<evidence type="ECO:0008006" key="4">
    <source>
        <dbReference type="Google" id="ProtNLM"/>
    </source>
</evidence>
<dbReference type="Proteomes" id="UP000323946">
    <property type="component" value="Unassembled WGS sequence"/>
</dbReference>
<proteinExistence type="predicted"/>
<comment type="caution">
    <text evidence="2">The sequence shown here is derived from an EMBL/GenBank/DDBJ whole genome shotgun (WGS) entry which is preliminary data.</text>
</comment>
<protein>
    <recommendedName>
        <fullName evidence="4">Serine hydrolase</fullName>
    </recommendedName>
</protein>
<sequence length="283" mass="30331">MLAASPVHAEPSDVTTGYVVVDADSGETKAKDNEHHKFRSASLVKLLIAIDYLEKLDGAEIPAEDRALLEPMLRSSNDDAASVFWVRGGQQEIIERMVSKIGLTDTAPPPAEQPGVWGYTAVSAADVAKVYQYILDDAEPEVREFMLTNLHAHTKCAGDGFDQSFGIPSAVDEPGAVKQGWSGFGEGPEPGEECEDSSNPALTASVLASPEVQEARRIAPAEAPGTRAAGDIDLKRRAMHTSGTVGDDDKIIVLLTLQPEDTSWEQASKTTTTLTKLLDRTTD</sequence>
<dbReference type="Gene3D" id="3.40.710.10">
    <property type="entry name" value="DD-peptidase/beta-lactamase superfamily"/>
    <property type="match status" value="1"/>
</dbReference>
<feature type="region of interest" description="Disordered" evidence="1">
    <location>
        <begin position="176"/>
        <end position="198"/>
    </location>
</feature>
<evidence type="ECO:0000256" key="1">
    <source>
        <dbReference type="SAM" id="MobiDB-lite"/>
    </source>
</evidence>
<reference evidence="2 3" key="1">
    <citation type="submission" date="2019-09" db="EMBL/GenBank/DDBJ databases">
        <title>Draft genome sequence of the thermophilic Saccharopolyspora hirsuta VKM Ac-666T.</title>
        <authorList>
            <person name="Lobastova T.G."/>
            <person name="Fokina V."/>
            <person name="Bragin E.Y."/>
            <person name="Shtratnikova V.Y."/>
            <person name="Starodumova I.P."/>
            <person name="Tarlachkov S.V."/>
            <person name="Donova M.V."/>
        </authorList>
    </citation>
    <scope>NUCLEOTIDE SEQUENCE [LARGE SCALE GENOMIC DNA]</scope>
    <source>
        <strain evidence="2 3">VKM Ac-666</strain>
    </source>
</reference>
<dbReference type="OrthoDB" id="4981298at2"/>